<dbReference type="RefSeq" id="WP_073292694.1">
    <property type="nucleotide sequence ID" value="NZ_FRAV01000012.1"/>
</dbReference>
<evidence type="ECO:0000313" key="2">
    <source>
        <dbReference type="Proteomes" id="UP000184364"/>
    </source>
</evidence>
<reference evidence="2" key="1">
    <citation type="submission" date="2016-11" db="EMBL/GenBank/DDBJ databases">
        <authorList>
            <person name="Varghese N."/>
            <person name="Submissions S."/>
        </authorList>
    </citation>
    <scope>NUCLEOTIDE SEQUENCE [LARGE SCALE GENOMIC DNA]</scope>
    <source>
        <strain evidence="2">DSM 26899</strain>
    </source>
</reference>
<gene>
    <name evidence="1" type="ORF">SAMN05444267_101289</name>
</gene>
<dbReference type="EMBL" id="FRAV01000012">
    <property type="protein sequence ID" value="SHL13288.1"/>
    <property type="molecule type" value="Genomic_DNA"/>
</dbReference>
<dbReference type="Proteomes" id="UP000184364">
    <property type="component" value="Unassembled WGS sequence"/>
</dbReference>
<keyword evidence="2" id="KW-1185">Reference proteome</keyword>
<dbReference type="AlphaFoldDB" id="A0A1M6Y539"/>
<name>A0A1M6Y539_9FLAO</name>
<accession>A0A1M6Y539</accession>
<protein>
    <submittedName>
        <fullName evidence="1">Uncharacterized protein</fullName>
    </submittedName>
</protein>
<evidence type="ECO:0000313" key="1">
    <source>
        <dbReference type="EMBL" id="SHL13288.1"/>
    </source>
</evidence>
<organism evidence="1 2">
    <name type="scientific">Chryseobacterium polytrichastri</name>
    <dbReference type="NCBI Taxonomy" id="1302687"/>
    <lineage>
        <taxon>Bacteria</taxon>
        <taxon>Pseudomonadati</taxon>
        <taxon>Bacteroidota</taxon>
        <taxon>Flavobacteriia</taxon>
        <taxon>Flavobacteriales</taxon>
        <taxon>Weeksellaceae</taxon>
        <taxon>Chryseobacterium group</taxon>
        <taxon>Chryseobacterium</taxon>
    </lineage>
</organism>
<dbReference type="STRING" id="1302687.SAMN05444267_101289"/>
<proteinExistence type="predicted"/>
<sequence length="108" mass="12934">MKSNYSRTKEDEKAQMGGSYWLDMKIDNQVFLQNKNIPLEIDGIYNLKGNPIQIYYRPQQDCTLDSECIGYKIEKKVGENFIRIFPTSTDNNTCKRIYYTKDFEYFWK</sequence>